<evidence type="ECO:0000313" key="2">
    <source>
        <dbReference type="EMBL" id="KAF0907359.1"/>
    </source>
</evidence>
<sequence>MASGCVVKGRHRYRGTRGVAPRVVPRVDHGHGLSNGVTPPLTAVVTAACGTAHAALHGGGGDTRAPPLSIARRCTHPSASPAVILEL</sequence>
<dbReference type="AlphaFoldDB" id="A0A6G1D4R9"/>
<feature type="region of interest" description="Disordered" evidence="1">
    <location>
        <begin position="17"/>
        <end position="37"/>
    </location>
</feature>
<evidence type="ECO:0000256" key="1">
    <source>
        <dbReference type="SAM" id="MobiDB-lite"/>
    </source>
</evidence>
<evidence type="ECO:0000313" key="3">
    <source>
        <dbReference type="Proteomes" id="UP000479710"/>
    </source>
</evidence>
<reference evidence="2 3" key="1">
    <citation type="submission" date="2019-11" db="EMBL/GenBank/DDBJ databases">
        <title>Whole genome sequence of Oryza granulata.</title>
        <authorList>
            <person name="Li W."/>
        </authorList>
    </citation>
    <scope>NUCLEOTIDE SEQUENCE [LARGE SCALE GENOMIC DNA]</scope>
    <source>
        <strain evidence="3">cv. Menghai</strain>
        <tissue evidence="2">Leaf</tissue>
    </source>
</reference>
<organism evidence="2 3">
    <name type="scientific">Oryza meyeriana var. granulata</name>
    <dbReference type="NCBI Taxonomy" id="110450"/>
    <lineage>
        <taxon>Eukaryota</taxon>
        <taxon>Viridiplantae</taxon>
        <taxon>Streptophyta</taxon>
        <taxon>Embryophyta</taxon>
        <taxon>Tracheophyta</taxon>
        <taxon>Spermatophyta</taxon>
        <taxon>Magnoliopsida</taxon>
        <taxon>Liliopsida</taxon>
        <taxon>Poales</taxon>
        <taxon>Poaceae</taxon>
        <taxon>BOP clade</taxon>
        <taxon>Oryzoideae</taxon>
        <taxon>Oryzeae</taxon>
        <taxon>Oryzinae</taxon>
        <taxon>Oryza</taxon>
        <taxon>Oryza meyeriana</taxon>
    </lineage>
</organism>
<protein>
    <submittedName>
        <fullName evidence="2">Uncharacterized protein</fullName>
    </submittedName>
</protein>
<comment type="caution">
    <text evidence="2">The sequence shown here is derived from an EMBL/GenBank/DDBJ whole genome shotgun (WGS) entry which is preliminary data.</text>
</comment>
<dbReference type="Proteomes" id="UP000479710">
    <property type="component" value="Unassembled WGS sequence"/>
</dbReference>
<keyword evidence="3" id="KW-1185">Reference proteome</keyword>
<name>A0A6G1D4R9_9ORYZ</name>
<proteinExistence type="predicted"/>
<accession>A0A6G1D4R9</accession>
<gene>
    <name evidence="2" type="ORF">E2562_015855</name>
</gene>
<dbReference type="EMBL" id="SPHZ02000007">
    <property type="protein sequence ID" value="KAF0907359.1"/>
    <property type="molecule type" value="Genomic_DNA"/>
</dbReference>